<dbReference type="Proteomes" id="UP000663828">
    <property type="component" value="Unassembled WGS sequence"/>
</dbReference>
<dbReference type="EMBL" id="CAJNOR010001049">
    <property type="protein sequence ID" value="CAF1064433.1"/>
    <property type="molecule type" value="Genomic_DNA"/>
</dbReference>
<sequence length="490" mass="55499">MDLYNHNATKKRKPNQANAHEDESKRKTSKSTGCFGRCCSRKRQDTPFETKEKPIERVNNKVPLATENAHQPVQTSAGAGDKESSIQVTHLSQSPLEHKSDTNPNDLDNSNTKLFFENQYISTEQADTAAEEKTTNGRLGEPFDPFQNTVDSFVNDIIGDGVGRLSELLTTTNACENPLSMNSASARENNEIAFQKQGNCVFFVYTKYMLFVPDMELSTDQTLAQPISDNYDWNIESNKTNFDQDNFSIGDKSSQNQEPYHWEDQDYSWSHRSKQTFLSDNDVINSTYSVGTRLPSSQKPNVQSPIANIEKETTDLLTMSSTSVSELFTHMTRMRQGNQLDLDSISTAYSVPISMRHSVLPEVINVPSQTQPNLTKHATNRLPSIFNSNDIIHALQSFIERLSNFLSPSSHDMTDDDVDFNKYSWATLTCTDIISSDDFGPRWSRRDIDDRSPATFVFVNDPLSTWYSLETCPSNKQRYTSIHYRPCCPK</sequence>
<feature type="compositionally biased region" description="Basic and acidic residues" evidence="1">
    <location>
        <begin position="42"/>
        <end position="59"/>
    </location>
</feature>
<gene>
    <name evidence="2" type="ORF">XAT740_LOCUS16466</name>
</gene>
<evidence type="ECO:0000256" key="1">
    <source>
        <dbReference type="SAM" id="MobiDB-lite"/>
    </source>
</evidence>
<accession>A0A814LDV5</accession>
<name>A0A814LDV5_ADIRI</name>
<proteinExistence type="predicted"/>
<keyword evidence="3" id="KW-1185">Reference proteome</keyword>
<feature type="compositionally biased region" description="Polar residues" evidence="1">
    <location>
        <begin position="68"/>
        <end position="77"/>
    </location>
</feature>
<feature type="compositionally biased region" description="Polar residues" evidence="1">
    <location>
        <begin position="85"/>
        <end position="95"/>
    </location>
</feature>
<protein>
    <submittedName>
        <fullName evidence="2">Uncharacterized protein</fullName>
    </submittedName>
</protein>
<organism evidence="2 3">
    <name type="scientific">Adineta ricciae</name>
    <name type="common">Rotifer</name>
    <dbReference type="NCBI Taxonomy" id="249248"/>
    <lineage>
        <taxon>Eukaryota</taxon>
        <taxon>Metazoa</taxon>
        <taxon>Spiralia</taxon>
        <taxon>Gnathifera</taxon>
        <taxon>Rotifera</taxon>
        <taxon>Eurotatoria</taxon>
        <taxon>Bdelloidea</taxon>
        <taxon>Adinetida</taxon>
        <taxon>Adinetidae</taxon>
        <taxon>Adineta</taxon>
    </lineage>
</organism>
<evidence type="ECO:0000313" key="3">
    <source>
        <dbReference type="Proteomes" id="UP000663828"/>
    </source>
</evidence>
<reference evidence="2" key="1">
    <citation type="submission" date="2021-02" db="EMBL/GenBank/DDBJ databases">
        <authorList>
            <person name="Nowell W R."/>
        </authorList>
    </citation>
    <scope>NUCLEOTIDE SEQUENCE</scope>
</reference>
<dbReference type="AlphaFoldDB" id="A0A814LDV5"/>
<comment type="caution">
    <text evidence="2">The sequence shown here is derived from an EMBL/GenBank/DDBJ whole genome shotgun (WGS) entry which is preliminary data.</text>
</comment>
<evidence type="ECO:0000313" key="2">
    <source>
        <dbReference type="EMBL" id="CAF1064433.1"/>
    </source>
</evidence>
<feature type="region of interest" description="Disordered" evidence="1">
    <location>
        <begin position="1"/>
        <end position="109"/>
    </location>
</feature>